<dbReference type="GO" id="GO:0071028">
    <property type="term" value="P:nuclear mRNA surveillance"/>
    <property type="evidence" value="ECO:0007669"/>
    <property type="project" value="TreeGrafter"/>
</dbReference>
<dbReference type="InterPro" id="IPR001247">
    <property type="entry name" value="ExoRNase_PH_dom1"/>
</dbReference>
<dbReference type="SUPFAM" id="SSF54211">
    <property type="entry name" value="Ribosomal protein S5 domain 2-like"/>
    <property type="match status" value="1"/>
</dbReference>
<evidence type="ECO:0000259" key="7">
    <source>
        <dbReference type="Pfam" id="PF03725"/>
    </source>
</evidence>
<feature type="domain" description="Exoribonuclease phosphorolytic" evidence="6">
    <location>
        <begin position="11"/>
        <end position="129"/>
    </location>
</feature>
<dbReference type="GO" id="GO:0000176">
    <property type="term" value="C:nuclear exosome (RNase complex)"/>
    <property type="evidence" value="ECO:0007669"/>
    <property type="project" value="TreeGrafter"/>
</dbReference>
<dbReference type="Pfam" id="PF01138">
    <property type="entry name" value="RNase_PH"/>
    <property type="match status" value="1"/>
</dbReference>
<dbReference type="GO" id="GO:0005730">
    <property type="term" value="C:nucleolus"/>
    <property type="evidence" value="ECO:0007669"/>
    <property type="project" value="TreeGrafter"/>
</dbReference>
<dbReference type="HOGENOM" id="CLU_063514_2_3_1"/>
<evidence type="ECO:0000256" key="5">
    <source>
        <dbReference type="ARBA" id="ARBA00023242"/>
    </source>
</evidence>
<name>A0A075ANH2_ROZAC</name>
<evidence type="ECO:0000313" key="8">
    <source>
        <dbReference type="EMBL" id="EPZ31397.1"/>
    </source>
</evidence>
<dbReference type="Proteomes" id="UP000281549">
    <property type="component" value="Unassembled WGS sequence"/>
</dbReference>
<reference evidence="11" key="2">
    <citation type="journal article" date="2018" name="Nat. Microbiol.">
        <title>Leveraging single-cell genomics to expand the fungal tree of life.</title>
        <authorList>
            <person name="Ahrendt S.R."/>
            <person name="Quandt C.A."/>
            <person name="Ciobanu D."/>
            <person name="Clum A."/>
            <person name="Salamov A."/>
            <person name="Andreopoulos B."/>
            <person name="Cheng J.F."/>
            <person name="Woyke T."/>
            <person name="Pelin A."/>
            <person name="Henrissat B."/>
            <person name="Reynolds N.K."/>
            <person name="Benny G.L."/>
            <person name="Smith M.E."/>
            <person name="James T.Y."/>
            <person name="Grigoriev I.V."/>
        </authorList>
    </citation>
    <scope>NUCLEOTIDE SEQUENCE [LARGE SCALE GENOMIC DNA]</scope>
    <source>
        <strain evidence="11">CSF55</strain>
    </source>
</reference>
<keyword evidence="4" id="KW-0271">Exosome</keyword>
<evidence type="ECO:0000313" key="10">
    <source>
        <dbReference type="Proteomes" id="UP000030755"/>
    </source>
</evidence>
<dbReference type="InterPro" id="IPR015847">
    <property type="entry name" value="ExoRNase_PH_dom2"/>
</dbReference>
<dbReference type="CDD" id="cd11372">
    <property type="entry name" value="RNase_PH_RRP46"/>
    <property type="match status" value="1"/>
</dbReference>
<dbReference type="Pfam" id="PF03725">
    <property type="entry name" value="RNase_PH_C"/>
    <property type="match status" value="1"/>
</dbReference>
<evidence type="ECO:0000313" key="9">
    <source>
        <dbReference type="EMBL" id="RKP17297.1"/>
    </source>
</evidence>
<dbReference type="OrthoDB" id="27298at2759"/>
<dbReference type="GO" id="GO:0005840">
    <property type="term" value="C:ribosome"/>
    <property type="evidence" value="ECO:0007669"/>
    <property type="project" value="UniProtKB-KW"/>
</dbReference>
<evidence type="ECO:0000256" key="1">
    <source>
        <dbReference type="ARBA" id="ARBA00004123"/>
    </source>
</evidence>
<feature type="domain" description="Exoribonuclease phosphorolytic" evidence="7">
    <location>
        <begin position="136"/>
        <end position="192"/>
    </location>
</feature>
<dbReference type="InterPro" id="IPR050080">
    <property type="entry name" value="RNase_PH"/>
</dbReference>
<dbReference type="STRING" id="988480.A0A075ANH2"/>
<dbReference type="OMA" id="SYKCPAT"/>
<keyword evidence="10" id="KW-1185">Reference proteome</keyword>
<dbReference type="Gene3D" id="3.30.230.70">
    <property type="entry name" value="GHMP Kinase, N-terminal domain"/>
    <property type="match status" value="1"/>
</dbReference>
<dbReference type="PANTHER" id="PTHR11953">
    <property type="entry name" value="EXOSOME COMPLEX COMPONENT"/>
    <property type="match status" value="1"/>
</dbReference>
<dbReference type="GO" id="GO:0016075">
    <property type="term" value="P:rRNA catabolic process"/>
    <property type="evidence" value="ECO:0007669"/>
    <property type="project" value="TreeGrafter"/>
</dbReference>
<keyword evidence="9" id="KW-0689">Ribosomal protein</keyword>
<dbReference type="EMBL" id="ML005915">
    <property type="protein sequence ID" value="RKP17297.1"/>
    <property type="molecule type" value="Genomic_DNA"/>
</dbReference>
<dbReference type="EMBL" id="KE561231">
    <property type="protein sequence ID" value="EPZ31397.1"/>
    <property type="molecule type" value="Genomic_DNA"/>
</dbReference>
<proteinExistence type="inferred from homology"/>
<dbReference type="GO" id="GO:0000177">
    <property type="term" value="C:cytoplasmic exosome (RNase complex)"/>
    <property type="evidence" value="ECO:0007669"/>
    <property type="project" value="TreeGrafter"/>
</dbReference>
<dbReference type="GO" id="GO:0003723">
    <property type="term" value="F:RNA binding"/>
    <property type="evidence" value="ECO:0007669"/>
    <property type="project" value="TreeGrafter"/>
</dbReference>
<protein>
    <submittedName>
        <fullName evidence="8">Exoribonuclease, phosphorolytic 1 domain-containing protein</fullName>
    </submittedName>
    <submittedName>
        <fullName evidence="9">Ribosomal protein S5 domain 2-like protein</fullName>
    </submittedName>
</protein>
<evidence type="ECO:0000259" key="6">
    <source>
        <dbReference type="Pfam" id="PF01138"/>
    </source>
</evidence>
<accession>A0A075ANH2</accession>
<keyword evidence="3" id="KW-0698">rRNA processing</keyword>
<dbReference type="GO" id="GO:0006364">
    <property type="term" value="P:rRNA processing"/>
    <property type="evidence" value="ECO:0007669"/>
    <property type="project" value="UniProtKB-KW"/>
</dbReference>
<dbReference type="SUPFAM" id="SSF55666">
    <property type="entry name" value="Ribonuclease PH domain 2-like"/>
    <property type="match status" value="1"/>
</dbReference>
<dbReference type="InterPro" id="IPR027408">
    <property type="entry name" value="PNPase/RNase_PH_dom_sf"/>
</dbReference>
<reference evidence="9" key="3">
    <citation type="submission" date="2018-08" db="EMBL/GenBank/DDBJ databases">
        <title>Leveraging single-cell genomics to expand the Fungal Tree of Life.</title>
        <authorList>
            <consortium name="DOE Joint Genome Institute"/>
            <person name="Ahrendt S.R."/>
            <person name="Quandt C.A."/>
            <person name="Ciobanu D."/>
            <person name="Clum A."/>
            <person name="Salamov A."/>
            <person name="Andreopoulos B."/>
            <person name="Cheng J.-F."/>
            <person name="Woyke T."/>
            <person name="Pelin A."/>
            <person name="Henrissat B."/>
            <person name="Reynolds N."/>
            <person name="Benny G.L."/>
            <person name="Smith M.E."/>
            <person name="James T.Y."/>
            <person name="Grigoriev I.V."/>
        </authorList>
    </citation>
    <scope>NUCLEOTIDE SEQUENCE</scope>
    <source>
        <strain evidence="9">CSF55</strain>
    </source>
</reference>
<dbReference type="AlphaFoldDB" id="A0A075ANH2"/>
<organism evidence="8 10">
    <name type="scientific">Rozella allomycis (strain CSF55)</name>
    <dbReference type="NCBI Taxonomy" id="988480"/>
    <lineage>
        <taxon>Eukaryota</taxon>
        <taxon>Fungi</taxon>
        <taxon>Fungi incertae sedis</taxon>
        <taxon>Cryptomycota</taxon>
        <taxon>Cryptomycota incertae sedis</taxon>
        <taxon>Rozella</taxon>
    </lineage>
</organism>
<dbReference type="InterPro" id="IPR020568">
    <property type="entry name" value="Ribosomal_Su5_D2-typ_SF"/>
</dbReference>
<sequence length="227" mass="25224">MRTDNRENNDIRPLKIIQNLLTRCDGSIQLEQGNTVVLVSVTGPVEAPRRVEEPTRLVLDVLFKPCSGLPSCREKKFEIFVKQTLESFIDLTSLPRTLITVVIQEIKNDGALLACCINAATLALMEAGISLLNRCASITMAISQDEFVLDPVLKEEEGADSLHTIVFSKYSEQEYSIISLDSTGIFNLDSLNETITRCKLAANAINLIMDKAMISKIEKMSNDIMKE</sequence>
<dbReference type="Proteomes" id="UP000030755">
    <property type="component" value="Unassembled WGS sequence"/>
</dbReference>
<dbReference type="InterPro" id="IPR036345">
    <property type="entry name" value="ExoRNase_PH_dom2_sf"/>
</dbReference>
<gene>
    <name evidence="8" type="ORF">O9G_005811</name>
    <name evidence="9" type="ORF">ROZALSC1DRAFT_30881</name>
</gene>
<comment type="subcellular location">
    <subcellularLocation>
        <location evidence="1">Nucleus</location>
    </subcellularLocation>
</comment>
<reference evidence="8 10" key="1">
    <citation type="journal article" date="2013" name="Curr. Biol.">
        <title>Shared signatures of parasitism and phylogenomics unite Cryptomycota and microsporidia.</title>
        <authorList>
            <person name="James T.Y."/>
            <person name="Pelin A."/>
            <person name="Bonen L."/>
            <person name="Ahrendt S."/>
            <person name="Sain D."/>
            <person name="Corradi N."/>
            <person name="Stajich J.E."/>
        </authorList>
    </citation>
    <scope>NUCLEOTIDE SEQUENCE [LARGE SCALE GENOMIC DNA]</scope>
    <source>
        <strain evidence="8">CSF55</strain>
        <strain evidence="8">CSF55</strain>
    </source>
</reference>
<dbReference type="GO" id="GO:0071051">
    <property type="term" value="P:poly(A)-dependent snoRNA 3'-end processing"/>
    <property type="evidence" value="ECO:0007669"/>
    <property type="project" value="TreeGrafter"/>
</dbReference>
<evidence type="ECO:0000256" key="2">
    <source>
        <dbReference type="ARBA" id="ARBA00006678"/>
    </source>
</evidence>
<evidence type="ECO:0000313" key="11">
    <source>
        <dbReference type="Proteomes" id="UP000281549"/>
    </source>
</evidence>
<keyword evidence="5" id="KW-0539">Nucleus</keyword>
<comment type="similarity">
    <text evidence="2">Belongs to the RNase PH family.</text>
</comment>
<evidence type="ECO:0000256" key="4">
    <source>
        <dbReference type="ARBA" id="ARBA00022835"/>
    </source>
</evidence>
<dbReference type="PANTHER" id="PTHR11953:SF1">
    <property type="entry name" value="EXOSOME COMPLEX COMPONENT RRP46"/>
    <property type="match status" value="1"/>
</dbReference>
<evidence type="ECO:0000256" key="3">
    <source>
        <dbReference type="ARBA" id="ARBA00022552"/>
    </source>
</evidence>
<dbReference type="GO" id="GO:0034475">
    <property type="term" value="P:U4 snRNA 3'-end processing"/>
    <property type="evidence" value="ECO:0007669"/>
    <property type="project" value="TreeGrafter"/>
</dbReference>
<keyword evidence="9" id="KW-0687">Ribonucleoprotein</keyword>